<dbReference type="AlphaFoldDB" id="A7GVR2"/>
<geneLocation type="plasmid" evidence="1 2">
    <name>pBC9801</name>
</geneLocation>
<protein>
    <submittedName>
        <fullName evidence="1">Uncharacterized protein</fullName>
    </submittedName>
</protein>
<dbReference type="HOGENOM" id="CLU_114840_0_0_9"/>
<organism evidence="1 2">
    <name type="scientific">Bacillus cytotoxicus (strain DSM 22905 / CIP 110041 / 391-98 / NVH 391-98)</name>
    <dbReference type="NCBI Taxonomy" id="315749"/>
    <lineage>
        <taxon>Bacteria</taxon>
        <taxon>Bacillati</taxon>
        <taxon>Bacillota</taxon>
        <taxon>Bacilli</taxon>
        <taxon>Bacillales</taxon>
        <taxon>Bacillaceae</taxon>
        <taxon>Bacillus</taxon>
        <taxon>Bacillus cereus group</taxon>
    </lineage>
</organism>
<dbReference type="EMBL" id="CP000765">
    <property type="protein sequence ID" value="ABS24220.1"/>
    <property type="molecule type" value="Genomic_DNA"/>
</dbReference>
<name>A7GVR2_BACCN</name>
<gene>
    <name evidence="1" type="ordered locus">Bcer98_4039</name>
</gene>
<accession>A7GVR2</accession>
<evidence type="ECO:0000313" key="2">
    <source>
        <dbReference type="Proteomes" id="UP000002300"/>
    </source>
</evidence>
<reference evidence="1 2" key="1">
    <citation type="journal article" date="2008" name="Chem. Biol. Interact.">
        <title>Extending the Bacillus cereus group genomics to putative food-borne pathogens of different toxicity.</title>
        <authorList>
            <person name="Lapidus A."/>
            <person name="Goltsman E."/>
            <person name="Auger S."/>
            <person name="Galleron N."/>
            <person name="Segurens B."/>
            <person name="Dossat C."/>
            <person name="Land M.L."/>
            <person name="Broussolle V."/>
            <person name="Brillard J."/>
            <person name="Guinebretiere M.H."/>
            <person name="Sanchis V."/>
            <person name="Nguen-The C."/>
            <person name="Lereclus D."/>
            <person name="Richardson P."/>
            <person name="Wincker P."/>
            <person name="Weissenbach J."/>
            <person name="Ehrlich S.D."/>
            <person name="Sorokin A."/>
        </authorList>
    </citation>
    <scope>NUCLEOTIDE SEQUENCE [LARGE SCALE GENOMIC DNA]</scope>
    <source>
        <strain evidence="2">DSM 22905 / CIP 110041 / 391-98 / NVH 391-98</strain>
    </source>
</reference>
<dbReference type="KEGG" id="bcy:Bcer98_4039"/>
<dbReference type="GeneID" id="33899268"/>
<keyword evidence="1" id="KW-0614">Plasmid</keyword>
<proteinExistence type="predicted"/>
<evidence type="ECO:0000313" key="1">
    <source>
        <dbReference type="EMBL" id="ABS24220.1"/>
    </source>
</evidence>
<dbReference type="RefSeq" id="WP_011983147.1">
    <property type="nucleotide sequence ID" value="NC_009673.1"/>
</dbReference>
<dbReference type="Proteomes" id="UP000002300">
    <property type="component" value="Plasmid pBC9801"/>
</dbReference>
<keyword evidence="2" id="KW-1185">Reference proteome</keyword>
<sequence>MSMKIIEIVNEINAGERVPVIAKRLGVSKDTLSRRLKSVGYKFDNSLKKYVYFGNNSEKNHIDNVLFSSLVMKRTEGSKNKFRNLEEKESVEVGISSEIFQNVNLFNFSNSEIKTLKEVIKVFQDEKSKLFLELVPLLDTGKVVKKTILVGDELYVKFEKFAERFTNKHISKHQLIELALYNFMKQYNVE</sequence>